<evidence type="ECO:0000313" key="1">
    <source>
        <dbReference type="EMBL" id="GGX71458.1"/>
    </source>
</evidence>
<dbReference type="AlphaFoldDB" id="A0A918NJ51"/>
<proteinExistence type="predicted"/>
<sequence>MKPVAKGVDIMAEQISNENAELIGRPVIENIIDAHVNADYDRLVELIPGMKGQLSTEEFNEAVSKLSPMGKVVSIEYIGHLNKVKEHLLLWKVSYDLGEEEILWHLYLSDT</sequence>
<name>A0A918NJ51_9GAMM</name>
<comment type="caution">
    <text evidence="1">The sequence shown here is derived from an EMBL/GenBank/DDBJ whole genome shotgun (WGS) entry which is preliminary data.</text>
</comment>
<protein>
    <submittedName>
        <fullName evidence="1">Uncharacterized protein</fullName>
    </submittedName>
</protein>
<dbReference type="Proteomes" id="UP000626148">
    <property type="component" value="Unassembled WGS sequence"/>
</dbReference>
<reference evidence="1" key="2">
    <citation type="submission" date="2020-09" db="EMBL/GenBank/DDBJ databases">
        <authorList>
            <person name="Sun Q."/>
            <person name="Kim S."/>
        </authorList>
    </citation>
    <scope>NUCLEOTIDE SEQUENCE</scope>
    <source>
        <strain evidence="1">KCTC 22169</strain>
    </source>
</reference>
<gene>
    <name evidence="1" type="ORF">GCM10007392_43730</name>
</gene>
<reference evidence="1" key="1">
    <citation type="journal article" date="2014" name="Int. J. Syst. Evol. Microbiol.">
        <title>Complete genome sequence of Corynebacterium casei LMG S-19264T (=DSM 44701T), isolated from a smear-ripened cheese.</title>
        <authorList>
            <consortium name="US DOE Joint Genome Institute (JGI-PGF)"/>
            <person name="Walter F."/>
            <person name="Albersmeier A."/>
            <person name="Kalinowski J."/>
            <person name="Ruckert C."/>
        </authorList>
    </citation>
    <scope>NUCLEOTIDE SEQUENCE</scope>
    <source>
        <strain evidence="1">KCTC 22169</strain>
    </source>
</reference>
<dbReference type="RefSeq" id="WP_189612794.1">
    <property type="nucleotide sequence ID" value="NZ_BMXR01000014.1"/>
</dbReference>
<evidence type="ECO:0000313" key="2">
    <source>
        <dbReference type="Proteomes" id="UP000626148"/>
    </source>
</evidence>
<accession>A0A918NJ51</accession>
<organism evidence="1 2">
    <name type="scientific">Saccharospirillum salsuginis</name>
    <dbReference type="NCBI Taxonomy" id="418750"/>
    <lineage>
        <taxon>Bacteria</taxon>
        <taxon>Pseudomonadati</taxon>
        <taxon>Pseudomonadota</taxon>
        <taxon>Gammaproteobacteria</taxon>
        <taxon>Oceanospirillales</taxon>
        <taxon>Saccharospirillaceae</taxon>
        <taxon>Saccharospirillum</taxon>
    </lineage>
</organism>
<keyword evidence="2" id="KW-1185">Reference proteome</keyword>
<dbReference type="EMBL" id="BMXR01000014">
    <property type="protein sequence ID" value="GGX71458.1"/>
    <property type="molecule type" value="Genomic_DNA"/>
</dbReference>